<dbReference type="GO" id="GO:0016491">
    <property type="term" value="F:oxidoreductase activity"/>
    <property type="evidence" value="ECO:0007669"/>
    <property type="project" value="UniProtKB-KW"/>
</dbReference>
<dbReference type="InterPro" id="IPR016166">
    <property type="entry name" value="FAD-bd_PCMH"/>
</dbReference>
<dbReference type="InterPro" id="IPR016169">
    <property type="entry name" value="FAD-bd_PCMH_sub2"/>
</dbReference>
<dbReference type="OrthoDB" id="9767256at2"/>
<evidence type="ECO:0000313" key="6">
    <source>
        <dbReference type="EMBL" id="RST58773.1"/>
    </source>
</evidence>
<keyword evidence="4" id="KW-0560">Oxidoreductase</keyword>
<gene>
    <name evidence="6" type="ORF">D5F11_015950</name>
</gene>
<dbReference type="SUPFAM" id="SSF55103">
    <property type="entry name" value="FAD-linked oxidases, C-terminal domain"/>
    <property type="match status" value="1"/>
</dbReference>
<dbReference type="InterPro" id="IPR004113">
    <property type="entry name" value="FAD-bd_oxidored_4_C"/>
</dbReference>
<dbReference type="AlphaFoldDB" id="A0A429X675"/>
<protein>
    <submittedName>
        <fullName evidence="6">FAD-binding oxidoreductase</fullName>
    </submittedName>
</protein>
<dbReference type="SUPFAM" id="SSF56176">
    <property type="entry name" value="FAD-binding/transporter-associated domain-like"/>
    <property type="match status" value="1"/>
</dbReference>
<keyword evidence="2" id="KW-0285">Flavoprotein</keyword>
<evidence type="ECO:0000256" key="4">
    <source>
        <dbReference type="ARBA" id="ARBA00023002"/>
    </source>
</evidence>
<dbReference type="PANTHER" id="PTHR11748:SF103">
    <property type="entry name" value="GLYCOLATE OXIDASE SUBUNIT GLCE"/>
    <property type="match status" value="1"/>
</dbReference>
<dbReference type="PROSITE" id="PS51387">
    <property type="entry name" value="FAD_PCMH"/>
    <property type="match status" value="1"/>
</dbReference>
<evidence type="ECO:0000256" key="2">
    <source>
        <dbReference type="ARBA" id="ARBA00022630"/>
    </source>
</evidence>
<comment type="cofactor">
    <cofactor evidence="1">
        <name>FAD</name>
        <dbReference type="ChEBI" id="CHEBI:57692"/>
    </cofactor>
</comment>
<dbReference type="InterPro" id="IPR036318">
    <property type="entry name" value="FAD-bd_PCMH-like_sf"/>
</dbReference>
<dbReference type="GO" id="GO:0071949">
    <property type="term" value="F:FAD binding"/>
    <property type="evidence" value="ECO:0007669"/>
    <property type="project" value="InterPro"/>
</dbReference>
<evidence type="ECO:0000256" key="3">
    <source>
        <dbReference type="ARBA" id="ARBA00022827"/>
    </source>
</evidence>
<dbReference type="InterPro" id="IPR016171">
    <property type="entry name" value="Vanillyl_alc_oxidase_C-sub2"/>
</dbReference>
<accession>A0A429X675</accession>
<dbReference type="Gene3D" id="3.30.465.10">
    <property type="match status" value="1"/>
</dbReference>
<comment type="caution">
    <text evidence="6">The sequence shown here is derived from an EMBL/GenBank/DDBJ whole genome shotgun (WGS) entry which is preliminary data.</text>
</comment>
<keyword evidence="3" id="KW-0274">FAD</keyword>
<reference evidence="6 7" key="1">
    <citation type="submission" date="2018-12" db="EMBL/GenBank/DDBJ databases">
        <authorList>
            <person name="Sun L."/>
            <person name="Chen Z."/>
        </authorList>
    </citation>
    <scope>NUCLEOTIDE SEQUENCE [LARGE SCALE GENOMIC DNA]</scope>
    <source>
        <strain evidence="6 7">LMG 29736</strain>
    </source>
</reference>
<organism evidence="6 7">
    <name type="scientific">Siminovitchia terrae</name>
    <name type="common">Bacillus terrae</name>
    <dbReference type="NCBI Taxonomy" id="1914933"/>
    <lineage>
        <taxon>Bacteria</taxon>
        <taxon>Bacillati</taxon>
        <taxon>Bacillota</taxon>
        <taxon>Bacilli</taxon>
        <taxon>Bacillales</taxon>
        <taxon>Bacillaceae</taxon>
        <taxon>Siminovitchia</taxon>
    </lineage>
</organism>
<evidence type="ECO:0000256" key="1">
    <source>
        <dbReference type="ARBA" id="ARBA00001974"/>
    </source>
</evidence>
<evidence type="ECO:0000313" key="7">
    <source>
        <dbReference type="Proteomes" id="UP000287296"/>
    </source>
</evidence>
<dbReference type="Pfam" id="PF02913">
    <property type="entry name" value="FAD-oxidase_C"/>
    <property type="match status" value="1"/>
</dbReference>
<dbReference type="EMBL" id="QYTW02000017">
    <property type="protein sequence ID" value="RST58773.1"/>
    <property type="molecule type" value="Genomic_DNA"/>
</dbReference>
<dbReference type="InterPro" id="IPR006094">
    <property type="entry name" value="Oxid_FAD_bind_N"/>
</dbReference>
<dbReference type="Pfam" id="PF01565">
    <property type="entry name" value="FAD_binding_4"/>
    <property type="match status" value="1"/>
</dbReference>
<feature type="domain" description="FAD-binding PCMH-type" evidence="5">
    <location>
        <begin position="33"/>
        <end position="212"/>
    </location>
</feature>
<name>A0A429X675_SIMTE</name>
<dbReference type="PANTHER" id="PTHR11748">
    <property type="entry name" value="D-LACTATE DEHYDROGENASE"/>
    <property type="match status" value="1"/>
</dbReference>
<dbReference type="InterPro" id="IPR016164">
    <property type="entry name" value="FAD-linked_Oxase-like_C"/>
</dbReference>
<proteinExistence type="predicted"/>
<dbReference type="Gene3D" id="1.10.45.10">
    <property type="entry name" value="Vanillyl-alcohol Oxidase, Chain A, domain 4"/>
    <property type="match status" value="1"/>
</dbReference>
<dbReference type="RefSeq" id="WP_120117129.1">
    <property type="nucleotide sequence ID" value="NZ_BORI01000003.1"/>
</dbReference>
<dbReference type="Proteomes" id="UP000287296">
    <property type="component" value="Unassembled WGS sequence"/>
</dbReference>
<sequence length="441" mass="48169">MGVGPISISGSLLVLKTVVPKERFADGETDHLLGNGGSISVYPQSEEEIVNLLSYANQSGQTVSIVGAGTKRGYGGLAESADILLSLKKYNGIVEHIQGDMTVTVKAGTCFGDLQEYLADYDQRLAIDPFSPQSSTIGGIIAANDSGPKRLGYGSARDSVIGLRVVYPDGTLIRTGGKVVKNVAGYDMNKLFIGSMGTLGVLSEVTLKLRPLPKYESLVLLSFPEDDSEQIRQFSIQLLDSMLEPVTLELLNPSLAGRLTGSYNKTLAIAFEDVESSVLYQENVLRDMKPDTADFKVLSEEETRTFWKKLYENPINESSEELTASVKIGVVNMDVLHIIEETTQLESPRRLTIQAHGGLGHGLCRAVIKGEERLVIDAMIQLRSKAEESGGYATVTHLPYKQRKQIDIWGEKPPSFFLMERIKKTVDPNGILNPQRFLGGI</sequence>
<evidence type="ECO:0000259" key="5">
    <source>
        <dbReference type="PROSITE" id="PS51387"/>
    </source>
</evidence>